<keyword evidence="6" id="KW-1185">Reference proteome</keyword>
<feature type="domain" description="Calponin-homology (CH)" evidence="4">
    <location>
        <begin position="125"/>
        <end position="232"/>
    </location>
</feature>
<evidence type="ECO:0000313" key="5">
    <source>
        <dbReference type="EMBL" id="KKO74352.1"/>
    </source>
</evidence>
<dbReference type="VEuPathDB" id="MicrosporidiaDB:G9O61_00g012750"/>
<reference evidence="5 6" key="1">
    <citation type="journal article" date="2015" name="Environ. Microbiol.">
        <title>Genome analyses suggest the presence of polyploidy and recent human-driven expansions in eight global populations of the honeybee pathogen Nosema ceranae.</title>
        <authorList>
            <person name="Pelin A."/>
            <person name="Selman M."/>
            <person name="Aris-Brosou S."/>
            <person name="Farinelli L."/>
            <person name="Corradi N."/>
        </authorList>
    </citation>
    <scope>NUCLEOTIDE SEQUENCE [LARGE SCALE GENOMIC DNA]</scope>
    <source>
        <strain evidence="5 6">PA08 1199</strain>
    </source>
</reference>
<dbReference type="SUPFAM" id="SSF47473">
    <property type="entry name" value="EF-hand"/>
    <property type="match status" value="1"/>
</dbReference>
<dbReference type="GeneID" id="36321376"/>
<dbReference type="Pfam" id="PF00307">
    <property type="entry name" value="CH"/>
    <property type="match status" value="2"/>
</dbReference>
<keyword evidence="3" id="KW-0175">Coiled coil</keyword>
<gene>
    <name evidence="5" type="ORF">AAJ76_800008572</name>
</gene>
<dbReference type="EMBL" id="JPQZ01000080">
    <property type="protein sequence ID" value="KKO74352.1"/>
    <property type="molecule type" value="Genomic_DNA"/>
</dbReference>
<comment type="caution">
    <text evidence="5">The sequence shown here is derived from an EMBL/GenBank/DDBJ whole genome shotgun (WGS) entry which is preliminary data.</text>
</comment>
<feature type="domain" description="Calponin-homology (CH)" evidence="4">
    <location>
        <begin position="11"/>
        <end position="116"/>
    </location>
</feature>
<dbReference type="InterPro" id="IPR001715">
    <property type="entry name" value="CH_dom"/>
</dbReference>
<evidence type="ECO:0000256" key="2">
    <source>
        <dbReference type="ARBA" id="ARBA00023203"/>
    </source>
</evidence>
<dbReference type="SMART" id="SM00033">
    <property type="entry name" value="CH"/>
    <property type="match status" value="2"/>
</dbReference>
<keyword evidence="2" id="KW-0009">Actin-binding</keyword>
<evidence type="ECO:0000259" key="4">
    <source>
        <dbReference type="PROSITE" id="PS50021"/>
    </source>
</evidence>
<feature type="coiled-coil region" evidence="3">
    <location>
        <begin position="275"/>
        <end position="302"/>
    </location>
</feature>
<dbReference type="RefSeq" id="XP_024330094.1">
    <property type="nucleotide sequence ID" value="XM_024476423.1"/>
</dbReference>
<dbReference type="PROSITE" id="PS50021">
    <property type="entry name" value="CH"/>
    <property type="match status" value="2"/>
</dbReference>
<name>A0A0F9YNW2_9MICR</name>
<dbReference type="InterPro" id="IPR001589">
    <property type="entry name" value="Actinin_actin-bd_CS"/>
</dbReference>
<proteinExistence type="predicted"/>
<dbReference type="InterPro" id="IPR011992">
    <property type="entry name" value="EF-hand-dom_pair"/>
</dbReference>
<dbReference type="VEuPathDB" id="MicrosporidiaDB:NCER_101064"/>
<evidence type="ECO:0000256" key="1">
    <source>
        <dbReference type="ARBA" id="ARBA00022737"/>
    </source>
</evidence>
<dbReference type="OrthoDB" id="10017054at2759"/>
<dbReference type="AlphaFoldDB" id="A0A0F9YNW2"/>
<dbReference type="PROSITE" id="PS00020">
    <property type="entry name" value="ACTININ_2"/>
    <property type="match status" value="1"/>
</dbReference>
<dbReference type="InterPro" id="IPR036872">
    <property type="entry name" value="CH_dom_sf"/>
</dbReference>
<accession>A0A0F9YNW2</accession>
<dbReference type="GO" id="GO:0003779">
    <property type="term" value="F:actin binding"/>
    <property type="evidence" value="ECO:0007669"/>
    <property type="project" value="UniProtKB-KW"/>
</dbReference>
<dbReference type="VEuPathDB" id="MicrosporidiaDB:AAJ76_800008572"/>
<dbReference type="PROSITE" id="PS00019">
    <property type="entry name" value="ACTININ_1"/>
    <property type="match status" value="1"/>
</dbReference>
<evidence type="ECO:0000256" key="3">
    <source>
        <dbReference type="SAM" id="Coils"/>
    </source>
</evidence>
<dbReference type="SUPFAM" id="SSF47576">
    <property type="entry name" value="Calponin-homology domain, CH-domain"/>
    <property type="match status" value="1"/>
</dbReference>
<organism evidence="5 6">
    <name type="scientific">Vairimorpha ceranae</name>
    <dbReference type="NCBI Taxonomy" id="40302"/>
    <lineage>
        <taxon>Eukaryota</taxon>
        <taxon>Fungi</taxon>
        <taxon>Fungi incertae sedis</taxon>
        <taxon>Microsporidia</taxon>
        <taxon>Nosematidae</taxon>
        <taxon>Vairimorpha</taxon>
    </lineage>
</organism>
<keyword evidence="1" id="KW-0677">Repeat</keyword>
<dbReference type="PANTHER" id="PTHR11915">
    <property type="entry name" value="SPECTRIN/FILAMIN RELATED CYTOSKELETAL PROTEIN"/>
    <property type="match status" value="1"/>
</dbReference>
<dbReference type="Gene3D" id="1.10.418.10">
    <property type="entry name" value="Calponin-like domain"/>
    <property type="match status" value="2"/>
</dbReference>
<protein>
    <submittedName>
        <fullName evidence="5">Ca2+-binding actin-bundling protein fimbrin plastin</fullName>
    </submittedName>
</protein>
<sequence length="547" mass="64325">MVEIRETHWEAVQAKTFTKWFNDKLSKGNYKLIKDIYSDLHDGVALGNLLKCLLNTNINFNQKPFTRIQKVENLEILLKLLKKQGLLLVNIGPEDIVDCNKKLILGLIWTLISKLSISDLGAGDLSFKEELLRWCKEATKDYRNVNIIDLSRSWQDGLGFNALIHRFRPELISDYNNLKSENSHFNLERAFDIAEKSLQIPKLLDIEDVADVVKPDEKSMITYLSEYYKKFYQFEKDQISKNLLDSLLNKIEWSLHCRNFYEIKVRSFLNKQKIYQDKKKDLELLLKNVNILKSEMQEINSTLSADYINIYSTFSEINLLHDYYNIKKYIPPSDISIDKVNFLYEDMNLFLCNCLQIGDVSDAETKLNNKLDYIKNIIGGDNDFEKKLILSNEIIKNEEKFEQKLVDSDYKNIKEVVLQYIEFLNYLHNENIIKENTLKKACDLFNKFGTEISFKDFRSIIYKLGIFLDDDFLNKIDFNNNKLTKEDFIDTFKVILARSYDPILVKQALCNIKDGVELDENEHKNLYCFNKKEKNLNLSKIIDEFLK</sequence>
<evidence type="ECO:0000313" key="6">
    <source>
        <dbReference type="Proteomes" id="UP000034350"/>
    </source>
</evidence>
<dbReference type="Proteomes" id="UP000034350">
    <property type="component" value="Unassembled WGS sequence"/>
</dbReference>